<proteinExistence type="predicted"/>
<dbReference type="RefSeq" id="WP_322498689.1">
    <property type="nucleotide sequence ID" value="NZ_JARGYU010000002.1"/>
</dbReference>
<dbReference type="PANTHER" id="PTHR21198:SF3">
    <property type="entry name" value="GLUTAMATE RACEMASE"/>
    <property type="match status" value="1"/>
</dbReference>
<dbReference type="AlphaFoldDB" id="A0AAE4VM95"/>
<evidence type="ECO:0000313" key="3">
    <source>
        <dbReference type="Proteomes" id="UP001289135"/>
    </source>
</evidence>
<dbReference type="Proteomes" id="UP001289135">
    <property type="component" value="Unassembled WGS sequence"/>
</dbReference>
<keyword evidence="1" id="KW-0413">Isomerase</keyword>
<name>A0AAE4VM95_9RICK</name>
<dbReference type="PANTHER" id="PTHR21198">
    <property type="entry name" value="GLUTAMATE RACEMASE"/>
    <property type="match status" value="1"/>
</dbReference>
<evidence type="ECO:0000256" key="1">
    <source>
        <dbReference type="ARBA" id="ARBA00023235"/>
    </source>
</evidence>
<comment type="caution">
    <text evidence="2">The sequence shown here is derived from an EMBL/GenBank/DDBJ whole genome shotgun (WGS) entry which is preliminary data.</text>
</comment>
<dbReference type="EMBL" id="JARGYU010000002">
    <property type="protein sequence ID" value="MDZ5761259.1"/>
    <property type="molecule type" value="Genomic_DNA"/>
</dbReference>
<dbReference type="Gene3D" id="3.40.50.1860">
    <property type="match status" value="2"/>
</dbReference>
<dbReference type="PROSITE" id="PS00924">
    <property type="entry name" value="ASP_GLU_RACEMASE_2"/>
    <property type="match status" value="1"/>
</dbReference>
<evidence type="ECO:0000313" key="2">
    <source>
        <dbReference type="EMBL" id="MDZ5761259.1"/>
    </source>
</evidence>
<reference evidence="2" key="1">
    <citation type="submission" date="2023-02" db="EMBL/GenBank/DDBJ databases">
        <title>Host association and intracellularity evolved multiple times independently in the Rickettsiales.</title>
        <authorList>
            <person name="Castelli M."/>
            <person name="Nardi T."/>
            <person name="Gammuto L."/>
            <person name="Bellinzona G."/>
            <person name="Sabaneyeva E."/>
            <person name="Potekhin A."/>
            <person name="Serra V."/>
            <person name="Petroni G."/>
            <person name="Sassera D."/>
        </authorList>
    </citation>
    <scope>NUCLEOTIDE SEQUENCE</scope>
    <source>
        <strain evidence="2">USBL-36I1</strain>
    </source>
</reference>
<sequence>MKNPTPHLGVFDSGLGGLTILSKIVNNPLLVNHYKSITYFSDNEVMPYGNKDYDFILNRARSIQHFLKEIGCTKIICACHTASAALLKDTDYSCSNDEILNKFKNRREKKNIIDVITPTIKLLESYDEKLPIIVLGTPFTIDSQVYQNRIASIQSNVIINDSNKDYTFSGRNGLFISIPNLANEIEYQQEINLDAIKGVINESESEKIILILACTHYSIIKEKIVQKIIETFKSKDIIVLQIENEIVSLLVDETRFSPRFMPTSIDFLYTASTPPSEERIENLLKISSFYNSNPKSKIAKLYFVNYGTCHVSSLNMRLQKAPDIFTFSETLYDVI</sequence>
<gene>
    <name evidence="2" type="ORF">Lyticum_00429</name>
</gene>
<accession>A0AAE4VM95</accession>
<protein>
    <submittedName>
        <fullName evidence="2">Glutamate racemase</fullName>
    </submittedName>
</protein>
<organism evidence="2 3">
    <name type="scientific">Lyticum sinuosum</name>
    <dbReference type="NCBI Taxonomy" id="1332059"/>
    <lineage>
        <taxon>Bacteria</taxon>
        <taxon>Pseudomonadati</taxon>
        <taxon>Pseudomonadota</taxon>
        <taxon>Alphaproteobacteria</taxon>
        <taxon>Rickettsiales</taxon>
        <taxon>Lyticum</taxon>
    </lineage>
</organism>
<dbReference type="InterPro" id="IPR033134">
    <property type="entry name" value="Asp/Glu_racemase_AS_2"/>
</dbReference>
<dbReference type="InterPro" id="IPR001920">
    <property type="entry name" value="Asp/Glu_race"/>
</dbReference>
<dbReference type="GO" id="GO:0016855">
    <property type="term" value="F:racemase and epimerase activity, acting on amino acids and derivatives"/>
    <property type="evidence" value="ECO:0007669"/>
    <property type="project" value="InterPro"/>
</dbReference>
<keyword evidence="3" id="KW-1185">Reference proteome</keyword>
<dbReference type="SUPFAM" id="SSF53681">
    <property type="entry name" value="Aspartate/glutamate racemase"/>
    <property type="match status" value="2"/>
</dbReference>